<dbReference type="Proteomes" id="UP000186513">
    <property type="component" value="Unassembled WGS sequence"/>
</dbReference>
<keyword evidence="5 7" id="KW-0813">Transport</keyword>
<gene>
    <name evidence="10" type="ORF">SAMN02745887_02103</name>
</gene>
<evidence type="ECO:0000313" key="10">
    <source>
        <dbReference type="EMBL" id="SFZ76744.1"/>
    </source>
</evidence>
<evidence type="ECO:0000256" key="6">
    <source>
        <dbReference type="ARBA" id="ARBA00022592"/>
    </source>
</evidence>
<dbReference type="PANTHER" id="PTHR42996">
    <property type="entry name" value="PHOSPHATE-BINDING PROTEIN PSTS"/>
    <property type="match status" value="1"/>
</dbReference>
<comment type="subunit">
    <text evidence="3 7">The complex is composed of two ATP-binding proteins (PstB), two transmembrane proteins (PstC and PstA) and a solute-binding protein (PstS).</text>
</comment>
<keyword evidence="8" id="KW-0732">Signal</keyword>
<evidence type="ECO:0000256" key="4">
    <source>
        <dbReference type="ARBA" id="ARBA00021889"/>
    </source>
</evidence>
<dbReference type="CDD" id="cd13565">
    <property type="entry name" value="PBP2_PstS"/>
    <property type="match status" value="1"/>
</dbReference>
<dbReference type="GO" id="GO:0035435">
    <property type="term" value="P:phosphate ion transmembrane transport"/>
    <property type="evidence" value="ECO:0007669"/>
    <property type="project" value="InterPro"/>
</dbReference>
<dbReference type="InterPro" id="IPR024370">
    <property type="entry name" value="PBP_domain"/>
</dbReference>
<proteinExistence type="inferred from homology"/>
<dbReference type="OrthoDB" id="9128316at2"/>
<evidence type="ECO:0000256" key="1">
    <source>
        <dbReference type="ARBA" id="ARBA00002841"/>
    </source>
</evidence>
<keyword evidence="11" id="KW-1185">Reference proteome</keyword>
<dbReference type="InterPro" id="IPR005673">
    <property type="entry name" value="ABC_phos-bd_PstS"/>
</dbReference>
<comment type="similarity">
    <text evidence="2 7">Belongs to the PstS family.</text>
</comment>
<evidence type="ECO:0000256" key="3">
    <source>
        <dbReference type="ARBA" id="ARBA00011529"/>
    </source>
</evidence>
<dbReference type="EMBL" id="FPKR01000007">
    <property type="protein sequence ID" value="SFZ76744.1"/>
    <property type="molecule type" value="Genomic_DNA"/>
</dbReference>
<sequence length="345" mass="36704">MNRSLLLSVLGSLCLASSLSAVAAPLRGAGSTFAEPLYKQWGEAYRQAGGGELSYEGVGSGEGVKRAVARAVDFGGSDEPLKRAVLEEQGLRQYPVAMGAIVPVVNLPGVPAGALKLNAEVLAAIYLGNIRRWNDAAILNLNEEIASKIPDLPIRPIARAESSGTTFAFTYYLNARAPAWQKTRGVSKEMAGLNAALAKGNGGVVALSKNTLGSLAYMEYGRALREKANIAQLPNRYGVFVKASPESILAAAKFDAEKLLYSGDPDFYLLLVDNDTYAGWPLTTATFALVPRSGKEAQAVLSFLYAGFKSGDAAARELGYVPLSESMKIAVRKAWSRQYGFRAGL</sequence>
<evidence type="ECO:0000259" key="9">
    <source>
        <dbReference type="Pfam" id="PF12849"/>
    </source>
</evidence>
<dbReference type="SUPFAM" id="SSF53850">
    <property type="entry name" value="Periplasmic binding protein-like II"/>
    <property type="match status" value="1"/>
</dbReference>
<dbReference type="STRING" id="1121279.SAMN02745887_02103"/>
<evidence type="ECO:0000256" key="7">
    <source>
        <dbReference type="PIRNR" id="PIRNR002756"/>
    </source>
</evidence>
<dbReference type="PANTHER" id="PTHR42996:SF1">
    <property type="entry name" value="PHOSPHATE-BINDING PROTEIN PSTS"/>
    <property type="match status" value="1"/>
</dbReference>
<protein>
    <recommendedName>
        <fullName evidence="4 7">Phosphate-binding protein PstS</fullName>
    </recommendedName>
</protein>
<name>A0A1K2HIR4_9NEIS</name>
<dbReference type="Gene3D" id="3.40.190.10">
    <property type="entry name" value="Periplasmic binding protein-like II"/>
    <property type="match status" value="2"/>
</dbReference>
<reference evidence="10 11" key="1">
    <citation type="submission" date="2016-11" db="EMBL/GenBank/DDBJ databases">
        <authorList>
            <person name="Jaros S."/>
            <person name="Januszkiewicz K."/>
            <person name="Wedrychowicz H."/>
        </authorList>
    </citation>
    <scope>NUCLEOTIDE SEQUENCE [LARGE SCALE GENOMIC DNA]</scope>
    <source>
        <strain evidence="10 11">DSM 18899</strain>
    </source>
</reference>
<dbReference type="GO" id="GO:0042301">
    <property type="term" value="F:phosphate ion binding"/>
    <property type="evidence" value="ECO:0007669"/>
    <property type="project" value="InterPro"/>
</dbReference>
<evidence type="ECO:0000256" key="8">
    <source>
        <dbReference type="SAM" id="SignalP"/>
    </source>
</evidence>
<feature type="domain" description="PBP" evidence="9">
    <location>
        <begin position="21"/>
        <end position="265"/>
    </location>
</feature>
<dbReference type="Pfam" id="PF12849">
    <property type="entry name" value="PBP_like_2"/>
    <property type="match status" value="1"/>
</dbReference>
<comment type="function">
    <text evidence="1 7">Part of the ABC transporter complex PstSACB involved in phosphate import.</text>
</comment>
<evidence type="ECO:0000256" key="5">
    <source>
        <dbReference type="ARBA" id="ARBA00022448"/>
    </source>
</evidence>
<dbReference type="AlphaFoldDB" id="A0A1K2HIR4"/>
<feature type="signal peptide" evidence="8">
    <location>
        <begin position="1"/>
        <end position="23"/>
    </location>
</feature>
<dbReference type="PIRSF" id="PIRSF002756">
    <property type="entry name" value="PstS"/>
    <property type="match status" value="1"/>
</dbReference>
<feature type="chain" id="PRO_5012656529" description="Phosphate-binding protein PstS" evidence="8">
    <location>
        <begin position="24"/>
        <end position="345"/>
    </location>
</feature>
<dbReference type="GO" id="GO:0043190">
    <property type="term" value="C:ATP-binding cassette (ABC) transporter complex"/>
    <property type="evidence" value="ECO:0007669"/>
    <property type="project" value="InterPro"/>
</dbReference>
<accession>A0A1K2HIR4</accession>
<organism evidence="10 11">
    <name type="scientific">Chitinimonas taiwanensis DSM 18899</name>
    <dbReference type="NCBI Taxonomy" id="1121279"/>
    <lineage>
        <taxon>Bacteria</taxon>
        <taxon>Pseudomonadati</taxon>
        <taxon>Pseudomonadota</taxon>
        <taxon>Betaproteobacteria</taxon>
        <taxon>Neisseriales</taxon>
        <taxon>Chitinibacteraceae</taxon>
        <taxon>Chitinimonas</taxon>
    </lineage>
</organism>
<keyword evidence="6 7" id="KW-0592">Phosphate transport</keyword>
<evidence type="ECO:0000256" key="2">
    <source>
        <dbReference type="ARBA" id="ARBA00008725"/>
    </source>
</evidence>
<evidence type="ECO:0000313" key="11">
    <source>
        <dbReference type="Proteomes" id="UP000186513"/>
    </source>
</evidence>
<dbReference type="InterPro" id="IPR050962">
    <property type="entry name" value="Phosphate-bind_PstS"/>
</dbReference>
<dbReference type="RefSeq" id="WP_072428604.1">
    <property type="nucleotide sequence ID" value="NZ_FPKR01000007.1"/>
</dbReference>
<dbReference type="NCBIfam" id="TIGR00975">
    <property type="entry name" value="3a0107s03"/>
    <property type="match status" value="1"/>
</dbReference>